<gene>
    <name evidence="3" type="ORF">B0T16DRAFT_391058</name>
</gene>
<evidence type="ECO:0000313" key="3">
    <source>
        <dbReference type="EMBL" id="KAK0646663.1"/>
    </source>
</evidence>
<dbReference type="EMBL" id="JAULSV010000004">
    <property type="protein sequence ID" value="KAK0646663.1"/>
    <property type="molecule type" value="Genomic_DNA"/>
</dbReference>
<keyword evidence="4" id="KW-1185">Reference proteome</keyword>
<feature type="transmembrane region" description="Helical" evidence="2">
    <location>
        <begin position="620"/>
        <end position="645"/>
    </location>
</feature>
<name>A0AA39Y5Z1_9PEZI</name>
<evidence type="ECO:0000256" key="1">
    <source>
        <dbReference type="SAM" id="MobiDB-lite"/>
    </source>
</evidence>
<feature type="transmembrane region" description="Helical" evidence="2">
    <location>
        <begin position="58"/>
        <end position="84"/>
    </location>
</feature>
<evidence type="ECO:0000313" key="4">
    <source>
        <dbReference type="Proteomes" id="UP001174936"/>
    </source>
</evidence>
<feature type="transmembrane region" description="Helical" evidence="2">
    <location>
        <begin position="179"/>
        <end position="201"/>
    </location>
</feature>
<sequence length="727" mass="78514">MAGEAEVTQELIRSESPTTEAPPNDTRIGLDTLSGDDGDVQLGIPASARPRTSVLGTLNILIIFAGSVVSLSTLGLMCYLWQYSPGFGYSGLPPAFWARIVLSGWLPQVITISAAFLRSVIAIQAAVCMSVVASLCLERSGIPVEHVPIILTARGFGSSPYALAGFCVRSIREVSRLQYVAVILAVMATTLLSQLTSTFLLGDLENTLVLNGTFSESLGVGISVVPGEASRIDTERGVEYWKSRIPEYPTFAEYSPNAGSSVDWRTDTGPTLRAFLPLRNATSRRRISKYEGIAGLVDTRFVCVKPEVNTNATISERGDLYLAGNLKSTFPALSSAVGPGASDPTTKMDVAFNCSVAMHELSTEGQADSEWAITMCQLPMNGARVSSPVFDQTAAGKTHLTFIMLNTTGDTGMLQVGKTTVHFNNSGGASPNPPWTTIAIRANMSISVSVCVSALDTMDVPVRIRGRSGRDEPTLSWDATTKTYNTSSIRNLYVGASSGLTLEGRGVLSMEPRANWSEGRIDTAKFATVSSLRSELTEAWPAAFLCIYCRGDLNQNIRVHRVMVSIFQDVLKSTGSLPLSMQTLWTMLGQMAYYDFLPEFDVKREATMTSFVPIAAPAHVSGIVVVAIITSLHIMLVVLMTMIFLTDRHASLPGNLWQSFGQMANGDLAELAARASSALDKEVDRHLRDCGEMETHVELTRPSKDGKTLRLIRKRRVRKGLLSGVPG</sequence>
<keyword evidence="2" id="KW-1133">Transmembrane helix</keyword>
<reference evidence="3" key="1">
    <citation type="submission" date="2023-06" db="EMBL/GenBank/DDBJ databases">
        <title>Genome-scale phylogeny and comparative genomics of the fungal order Sordariales.</title>
        <authorList>
            <consortium name="Lawrence Berkeley National Laboratory"/>
            <person name="Hensen N."/>
            <person name="Bonometti L."/>
            <person name="Westerberg I."/>
            <person name="Brannstrom I.O."/>
            <person name="Guillou S."/>
            <person name="Cros-Aarteil S."/>
            <person name="Calhoun S."/>
            <person name="Haridas S."/>
            <person name="Kuo A."/>
            <person name="Mondo S."/>
            <person name="Pangilinan J."/>
            <person name="Riley R."/>
            <person name="Labutti K."/>
            <person name="Andreopoulos B."/>
            <person name="Lipzen A."/>
            <person name="Chen C."/>
            <person name="Yanf M."/>
            <person name="Daum C."/>
            <person name="Ng V."/>
            <person name="Clum A."/>
            <person name="Steindorff A."/>
            <person name="Ohm R."/>
            <person name="Martin F."/>
            <person name="Silar P."/>
            <person name="Natvig D."/>
            <person name="Lalanne C."/>
            <person name="Gautier V."/>
            <person name="Ament-Velasquez S.L."/>
            <person name="Kruys A."/>
            <person name="Hutchinson M.I."/>
            <person name="Powell A.J."/>
            <person name="Barry K."/>
            <person name="Miller A.N."/>
            <person name="Grigoriev I.V."/>
            <person name="Debuchy R."/>
            <person name="Gladieux P."/>
            <person name="Thoren M.H."/>
            <person name="Johannesson H."/>
        </authorList>
    </citation>
    <scope>NUCLEOTIDE SEQUENCE</scope>
    <source>
        <strain evidence="3">SMH2532-1</strain>
    </source>
</reference>
<dbReference type="AlphaFoldDB" id="A0AA39Y5Z1"/>
<keyword evidence="2" id="KW-0812">Transmembrane</keyword>
<organism evidence="3 4">
    <name type="scientific">Cercophora newfieldiana</name>
    <dbReference type="NCBI Taxonomy" id="92897"/>
    <lineage>
        <taxon>Eukaryota</taxon>
        <taxon>Fungi</taxon>
        <taxon>Dikarya</taxon>
        <taxon>Ascomycota</taxon>
        <taxon>Pezizomycotina</taxon>
        <taxon>Sordariomycetes</taxon>
        <taxon>Sordariomycetidae</taxon>
        <taxon>Sordariales</taxon>
        <taxon>Lasiosphaeriaceae</taxon>
        <taxon>Cercophora</taxon>
    </lineage>
</organism>
<proteinExistence type="predicted"/>
<accession>A0AA39Y5Z1</accession>
<feature type="transmembrane region" description="Helical" evidence="2">
    <location>
        <begin position="96"/>
        <end position="117"/>
    </location>
</feature>
<evidence type="ECO:0000256" key="2">
    <source>
        <dbReference type="SAM" id="Phobius"/>
    </source>
</evidence>
<dbReference type="Proteomes" id="UP001174936">
    <property type="component" value="Unassembled WGS sequence"/>
</dbReference>
<comment type="caution">
    <text evidence="3">The sequence shown here is derived from an EMBL/GenBank/DDBJ whole genome shotgun (WGS) entry which is preliminary data.</text>
</comment>
<feature type="region of interest" description="Disordered" evidence="1">
    <location>
        <begin position="1"/>
        <end position="30"/>
    </location>
</feature>
<keyword evidence="2" id="KW-0472">Membrane</keyword>
<protein>
    <submittedName>
        <fullName evidence="3">Uncharacterized protein</fullName>
    </submittedName>
</protein>